<feature type="non-terminal residue" evidence="2">
    <location>
        <position position="1"/>
    </location>
</feature>
<gene>
    <name evidence="2" type="ORF">Tci_931207</name>
</gene>
<comment type="caution">
    <text evidence="2">The sequence shown here is derived from an EMBL/GenBank/DDBJ whole genome shotgun (WGS) entry which is preliminary data.</text>
</comment>
<keyword evidence="1" id="KW-0732">Signal</keyword>
<evidence type="ECO:0000313" key="2">
    <source>
        <dbReference type="EMBL" id="GFD59238.1"/>
    </source>
</evidence>
<dbReference type="AlphaFoldDB" id="A0A699XME3"/>
<feature type="chain" id="PRO_5025559721" evidence="1">
    <location>
        <begin position="25"/>
        <end position="82"/>
    </location>
</feature>
<name>A0A699XME3_TANCI</name>
<organism evidence="2">
    <name type="scientific">Tanacetum cinerariifolium</name>
    <name type="common">Dalmatian daisy</name>
    <name type="synonym">Chrysanthemum cinerariifolium</name>
    <dbReference type="NCBI Taxonomy" id="118510"/>
    <lineage>
        <taxon>Eukaryota</taxon>
        <taxon>Viridiplantae</taxon>
        <taxon>Streptophyta</taxon>
        <taxon>Embryophyta</taxon>
        <taxon>Tracheophyta</taxon>
        <taxon>Spermatophyta</taxon>
        <taxon>Magnoliopsida</taxon>
        <taxon>eudicotyledons</taxon>
        <taxon>Gunneridae</taxon>
        <taxon>Pentapetalae</taxon>
        <taxon>asterids</taxon>
        <taxon>campanulids</taxon>
        <taxon>Asterales</taxon>
        <taxon>Asteraceae</taxon>
        <taxon>Asteroideae</taxon>
        <taxon>Anthemideae</taxon>
        <taxon>Anthemidinae</taxon>
        <taxon>Tanacetum</taxon>
    </lineage>
</organism>
<proteinExistence type="predicted"/>
<protein>
    <submittedName>
        <fullName evidence="2">Uncharacterized protein</fullName>
    </submittedName>
</protein>
<accession>A0A699XME3</accession>
<evidence type="ECO:0000256" key="1">
    <source>
        <dbReference type="SAM" id="SignalP"/>
    </source>
</evidence>
<sequence length="82" mass="8553">IAEEAVAQFLIAALAVLFRDFIGAEHAAQAVAPATGVSGNRCQYTAHVRIQAVTAGELGGVLTFEAVGQVQALGFFVSIEHR</sequence>
<dbReference type="EMBL" id="BKCJ011862571">
    <property type="protein sequence ID" value="GFD59238.1"/>
    <property type="molecule type" value="Genomic_DNA"/>
</dbReference>
<reference evidence="2" key="1">
    <citation type="journal article" date="2019" name="Sci. Rep.">
        <title>Draft genome of Tanacetum cinerariifolium, the natural source of mosquito coil.</title>
        <authorList>
            <person name="Yamashiro T."/>
            <person name="Shiraishi A."/>
            <person name="Satake H."/>
            <person name="Nakayama K."/>
        </authorList>
    </citation>
    <scope>NUCLEOTIDE SEQUENCE</scope>
</reference>
<feature type="signal peptide" evidence="1">
    <location>
        <begin position="1"/>
        <end position="24"/>
    </location>
</feature>
<feature type="non-terminal residue" evidence="2">
    <location>
        <position position="82"/>
    </location>
</feature>